<evidence type="ECO:0000313" key="3">
    <source>
        <dbReference type="Proteomes" id="UP000198862"/>
    </source>
</evidence>
<feature type="transmembrane region" description="Helical" evidence="1">
    <location>
        <begin position="40"/>
        <end position="57"/>
    </location>
</feature>
<dbReference type="RefSeq" id="WP_177208090.1">
    <property type="nucleotide sequence ID" value="NZ_FOLO01000033.1"/>
</dbReference>
<dbReference type="Proteomes" id="UP000198862">
    <property type="component" value="Unassembled WGS sequence"/>
</dbReference>
<name>A0A1I1PMJ6_9GAMM</name>
<keyword evidence="1" id="KW-1133">Transmembrane helix</keyword>
<gene>
    <name evidence="2" type="ORF">SAMN02745724_03513</name>
</gene>
<dbReference type="STRING" id="1123010.SAMN02745724_03513"/>
<reference evidence="2 3" key="1">
    <citation type="submission" date="2016-10" db="EMBL/GenBank/DDBJ databases">
        <authorList>
            <person name="de Groot N.N."/>
        </authorList>
    </citation>
    <scope>NUCLEOTIDE SEQUENCE [LARGE SCALE GENOMIC DNA]</scope>
    <source>
        <strain evidence="2 3">DSM 6059</strain>
    </source>
</reference>
<dbReference type="EMBL" id="FOLO01000033">
    <property type="protein sequence ID" value="SFD11031.1"/>
    <property type="molecule type" value="Genomic_DNA"/>
</dbReference>
<dbReference type="AlphaFoldDB" id="A0A1I1PMJ6"/>
<evidence type="ECO:0000313" key="2">
    <source>
        <dbReference type="EMBL" id="SFD11031.1"/>
    </source>
</evidence>
<accession>A0A1I1PMJ6</accession>
<protein>
    <submittedName>
        <fullName evidence="2">Uncharacterized protein</fullName>
    </submittedName>
</protein>
<organism evidence="2 3">
    <name type="scientific">Pseudoalteromonas denitrificans DSM 6059</name>
    <dbReference type="NCBI Taxonomy" id="1123010"/>
    <lineage>
        <taxon>Bacteria</taxon>
        <taxon>Pseudomonadati</taxon>
        <taxon>Pseudomonadota</taxon>
        <taxon>Gammaproteobacteria</taxon>
        <taxon>Alteromonadales</taxon>
        <taxon>Pseudoalteromonadaceae</taxon>
        <taxon>Pseudoalteromonas</taxon>
    </lineage>
</organism>
<evidence type="ECO:0000256" key="1">
    <source>
        <dbReference type="SAM" id="Phobius"/>
    </source>
</evidence>
<keyword evidence="3" id="KW-1185">Reference proteome</keyword>
<keyword evidence="1" id="KW-0472">Membrane</keyword>
<keyword evidence="1" id="KW-0812">Transmembrane</keyword>
<sequence length="58" mass="6752">MPPVLILLLSLFVALIVLVPLIEKFGPRFSPEQLSRYQKFIWPLLMILLVTQLIYTLI</sequence>
<proteinExistence type="predicted"/>